<dbReference type="RefSeq" id="WP_272776349.1">
    <property type="nucleotide sequence ID" value="NZ_JAQQLI010000008.1"/>
</dbReference>
<reference evidence="2" key="2">
    <citation type="submission" date="2023-02" db="EMBL/GenBank/DDBJ databases">
        <authorList>
            <person name="Rayyan A."/>
            <person name="Meyer T."/>
            <person name="Kyndt J.A."/>
        </authorList>
    </citation>
    <scope>NUCLEOTIDE SEQUENCE</scope>
    <source>
        <strain evidence="2">DSM 9987</strain>
    </source>
</reference>
<gene>
    <name evidence="2" type="ORF">PQJ73_07415</name>
</gene>
<dbReference type="InterPro" id="IPR011059">
    <property type="entry name" value="Metal-dep_hydrolase_composite"/>
</dbReference>
<dbReference type="Proteomes" id="UP001165652">
    <property type="component" value="Unassembled WGS sequence"/>
</dbReference>
<dbReference type="EMBL" id="JAQQLI010000008">
    <property type="protein sequence ID" value="MDC7785506.1"/>
    <property type="molecule type" value="Genomic_DNA"/>
</dbReference>
<dbReference type="InterPro" id="IPR013108">
    <property type="entry name" value="Amidohydro_3"/>
</dbReference>
<dbReference type="PANTHER" id="PTHR32027">
    <property type="entry name" value="CYTOSINE DEAMINASE"/>
    <property type="match status" value="1"/>
</dbReference>
<dbReference type="Gene3D" id="2.30.40.10">
    <property type="entry name" value="Urease, subunit C, domain 1"/>
    <property type="match status" value="1"/>
</dbReference>
<dbReference type="CDD" id="cd01293">
    <property type="entry name" value="Bact_CD"/>
    <property type="match status" value="1"/>
</dbReference>
<feature type="domain" description="Amidohydrolase 3" evidence="1">
    <location>
        <begin position="42"/>
        <end position="128"/>
    </location>
</feature>
<dbReference type="SUPFAM" id="SSF51556">
    <property type="entry name" value="Metallo-dependent hydrolases"/>
    <property type="match status" value="1"/>
</dbReference>
<sequence>MPLDLLFRNVRLAGRESLCDIGVRAGRIAAIEPRIASGAPTEDLGGRLAVPGFVETHIHLDKSCILDRCRSEQGTLAEAIAQVAAAKRDFTEEDVHARARRTLEKAILQGTTRMRTHVEVDPRIGLKSFRAIRRLKHDHAFAIDLDICVFPQEGLLNDPGTEELLVQACEAGADTIGGCPYTDTDPHGQIARIFAIAQRYDLDVDFHLDFDLDPGWTHLDEVCRLTDRHGWGGRVAIGHVTKLSAMPEAARAAAARRLADAGVALTVLPATDLFLMGRGHDHDVPRGVTPAHRLAEQGVTCSIATNNVLNPFTPFGDCSMVRIANLYANVAQLGRAAELERCLDMITAAPARLMNLPDYGIAVGNPADLVVLDARDPAGAVAEIAVPLGGWKRGRRTFTRAPAVLHREAVAAE</sequence>
<protein>
    <submittedName>
        <fullName evidence="2">Amidohydrolase family protein</fullName>
    </submittedName>
</protein>
<dbReference type="Pfam" id="PF07969">
    <property type="entry name" value="Amidohydro_3"/>
    <property type="match status" value="2"/>
</dbReference>
<evidence type="ECO:0000259" key="1">
    <source>
        <dbReference type="Pfam" id="PF07969"/>
    </source>
</evidence>
<comment type="caution">
    <text evidence="2">The sequence shown here is derived from an EMBL/GenBank/DDBJ whole genome shotgun (WGS) entry which is preliminary data.</text>
</comment>
<evidence type="ECO:0000313" key="2">
    <source>
        <dbReference type="EMBL" id="MDC7785506.1"/>
    </source>
</evidence>
<dbReference type="SUPFAM" id="SSF51338">
    <property type="entry name" value="Composite domain of metallo-dependent hydrolases"/>
    <property type="match status" value="1"/>
</dbReference>
<proteinExistence type="predicted"/>
<feature type="domain" description="Amidohydrolase 3" evidence="1">
    <location>
        <begin position="154"/>
        <end position="396"/>
    </location>
</feature>
<accession>A0ABT5J775</accession>
<evidence type="ECO:0000313" key="3">
    <source>
        <dbReference type="Proteomes" id="UP001165652"/>
    </source>
</evidence>
<dbReference type="InterPro" id="IPR032466">
    <property type="entry name" value="Metal_Hydrolase"/>
</dbReference>
<organism evidence="2 3">
    <name type="scientific">Rhodoplanes tepidamans</name>
    <name type="common">Rhodoplanes cryptolactis</name>
    <dbReference type="NCBI Taxonomy" id="200616"/>
    <lineage>
        <taxon>Bacteria</taxon>
        <taxon>Pseudomonadati</taxon>
        <taxon>Pseudomonadota</taxon>
        <taxon>Alphaproteobacteria</taxon>
        <taxon>Hyphomicrobiales</taxon>
        <taxon>Nitrobacteraceae</taxon>
        <taxon>Rhodoplanes</taxon>
    </lineage>
</organism>
<dbReference type="InterPro" id="IPR052349">
    <property type="entry name" value="Metallo-hydrolase_Enzymes"/>
</dbReference>
<reference evidence="2" key="1">
    <citation type="journal article" date="2023" name="Microbiol Resour">
        <title>Genome Sequences of Rhodoplanes serenus and Two Thermotolerant Strains, Rhodoplanes tepidamans and 'Rhodoplanes cryptolactis,' Further Refine the Genus.</title>
        <authorList>
            <person name="Rayyan A.A."/>
            <person name="Kyndt J.A."/>
        </authorList>
    </citation>
    <scope>NUCLEOTIDE SEQUENCE</scope>
    <source>
        <strain evidence="2">DSM 9987</strain>
    </source>
</reference>
<dbReference type="Gene3D" id="3.20.20.140">
    <property type="entry name" value="Metal-dependent hydrolases"/>
    <property type="match status" value="1"/>
</dbReference>
<keyword evidence="3" id="KW-1185">Reference proteome</keyword>
<dbReference type="PANTHER" id="PTHR32027:SF9">
    <property type="entry name" value="BLL3847 PROTEIN"/>
    <property type="match status" value="1"/>
</dbReference>
<name>A0ABT5J775_RHOTP</name>